<feature type="compositionally biased region" description="Basic and acidic residues" evidence="3">
    <location>
        <begin position="1194"/>
        <end position="1203"/>
    </location>
</feature>
<keyword evidence="4" id="KW-0472">Membrane</keyword>
<dbReference type="STRING" id="745776.DGo_CA1988"/>
<feature type="coiled-coil region" evidence="2">
    <location>
        <begin position="1673"/>
        <end position="1700"/>
    </location>
</feature>
<keyword evidence="7" id="KW-1185">Reference proteome</keyword>
<dbReference type="PANTHER" id="PTHR37813:SF1">
    <property type="entry name" value="FELS-2 PROPHAGE PROTEIN"/>
    <property type="match status" value="1"/>
</dbReference>
<feature type="transmembrane region" description="Helical" evidence="4">
    <location>
        <begin position="799"/>
        <end position="824"/>
    </location>
</feature>
<evidence type="ECO:0000256" key="1">
    <source>
        <dbReference type="ARBA" id="ARBA00022612"/>
    </source>
</evidence>
<keyword evidence="4" id="KW-1133">Transmembrane helix</keyword>
<feature type="coiled-coil region" evidence="2">
    <location>
        <begin position="1340"/>
        <end position="1402"/>
    </location>
</feature>
<accession>H8GXR3</accession>
<dbReference type="RefSeq" id="WP_014685398.1">
    <property type="nucleotide sequence ID" value="NC_017790.1"/>
</dbReference>
<keyword evidence="1" id="KW-1188">Viral release from host cell</keyword>
<dbReference type="HOGENOM" id="CLU_237101_0_0_0"/>
<gene>
    <name evidence="6" type="ordered locus">DGo_CA1988</name>
</gene>
<proteinExistence type="predicted"/>
<feature type="region of interest" description="Disordered" evidence="3">
    <location>
        <begin position="1194"/>
        <end position="1216"/>
    </location>
</feature>
<feature type="domain" description="Phage tail tape measure protein" evidence="5">
    <location>
        <begin position="479"/>
        <end position="674"/>
    </location>
</feature>
<sequence length="1842" mass="191205">MTLPDLKGTASLDITDFRKGIAQMQGDLQRLQAIAKSAGTIKITTDLRAAKQTTAEVDQLRAAATRPIKINADGSGLRDTDRAVRELAKSVKATRDLWQTQVITDDEAALSAQRLRNELLKLAAAEDTSAETLVKATQAAAQAQRTMDQARGEVTKGGFAANAALGILDALGNLGGPAGAAAAQIGNFITQGLTKGIDQGKRSVADESGELSDEVVQALKRKLRIQSPSVVMTEIGEFIVQGLIKGFKSDTDTLLAVVRRTGEQVPDAFKAGAGDGQAGGALAGLTDNLKSATDAADALAPSLGSAGEAVSLINDATSELGSGLAPVAEGLLSVGTELAQGLTAAGDAAAEVAPQADEAAAGLEDVAGAAQGVVEGLAPVGESLAAVGQEMAAGLGLAGDAAANAAPQVAAVGNSAEETASAAENLTAGLAPLAAGVLAFGAALTAALPKAAEFQTAMQAIAAESDLTATDLKNIGDGLLEVSNNVGVSAVALAKASFDLVGAGVRGAESNAAIVELARQAAELATAGMSDISSSADILSSALNAFNLSASSATRVSDIFIQTVNTGKISLEQIGSTMGEVFPKAAKLGVSLESLSASVATLTSVGVPAEQAVTGINSALDSILGPTTEASKAAAELGIGFDAATLKAKGLPQFLRDVATAANGSTAIMAELFGSTEAVNAVFALTSDVGAKKFTEALEKMAHANGATAEGFRDASNTYEHAQAKFTASVDNLQIAFASRFLPSITKATDGVSKFVQSLDEIGSNGAVQFVAIVGTSVVLANTFLKLSAAAKAAVGSTALFTAVANAGGLSAYIAGLGGIAGAMTLVTGATVAATVAAAPLLTVALAVGVALSGWKLGKLIGEMKLFGDETTTLNDKLTDFFAVTLFGADKDLIQQMREGEEAEQRRQLSLERTGQAATDTAAAIRATAAAEAAAVAEQNRAAAAREAEINKIRSQKAALEDLATTLEGRQFTLKLAGKSDLQRELAELKRDFDDLAQKAQDAFAGDLKNPKLLTALKQLRTQQAAEEAAARKTAADRAAATAGDAALAVQKAEIAALADGRAKKKVERALELQEFQKSVDDQVAALSDFPKRQAEIQAAGRAQAAAMRKGWAREDAEAAKEDAKRAAEETKAAARVVADAESAGRDALIAGIADETARRRAERDAQLSDLQDSIDAQVAEVAKYPDKVRKIQEAGRTREKGMRQQYANEDAEQARDTAQRIADAWAKAQDAAYAAQAAGRDNDLAQFELTLSRRLAGAKDNALALAQIEAQAVQERARLAQQSARDQYAADRQQLGDARDRALASDKLSDGERQAIWREYYSNLTKLSTDFQTGETARLQKQEEDARAAAEKIRLARIAAAVRPAEDAGRDVSAIQAQQQLAQSAAERLALEIRIQGAQERQAAAYAAMLARAKELGLTDEERTSLGDKLLASNNAVRQSQQAQLDLQKQIKGEAQQIVDLYGRLVVLTGRESGAAAAQRELAEATTQVGDAYARTLPYLDAYRAGSLRPQDYALAGEALGGLVSALEAQRQKLEALRSEYDRQRDALKSVQDVLKGFGEELGDQRLLDNAITFNQATYDQAKAALDTLLKGGQYDAAQLAEATGKLQTSYTGLKDAVAALGEARAREFEREAKRIKDESDRRTRLLDAQIKAAKTAGLDTSGLESQRDAIVADAERQVRGLEAKAEAARTAAQTALNDRTRGLQTLLQGVQQGAATAQKGVTDLAGEVKQAEKDVQDSADRMRKSLEGTFAGLPILAGKAGKTAGQQFAEQFLAGVKSLKLPALSAAAPATAATRPAVGSITQIITINGQNVTGTASQTTKQLLKALANEAEAECRRRGQ</sequence>
<dbReference type="PATRIC" id="fig|745776.4.peg.2038"/>
<dbReference type="EMBL" id="CP002191">
    <property type="protein sequence ID" value="AFD25915.1"/>
    <property type="molecule type" value="Genomic_DNA"/>
</dbReference>
<dbReference type="OrthoDB" id="51077at2"/>
<dbReference type="NCBIfam" id="TIGR01760">
    <property type="entry name" value="tape_meas_TP901"/>
    <property type="match status" value="1"/>
</dbReference>
<dbReference type="KEGG" id="dgo:DGo_CA1988"/>
<dbReference type="InterPro" id="IPR010090">
    <property type="entry name" value="Phage_tape_meas"/>
</dbReference>
<dbReference type="eggNOG" id="COG5283">
    <property type="taxonomic scope" value="Bacteria"/>
</dbReference>
<evidence type="ECO:0000256" key="2">
    <source>
        <dbReference type="SAM" id="Coils"/>
    </source>
</evidence>
<evidence type="ECO:0000313" key="6">
    <source>
        <dbReference type="EMBL" id="AFD25915.1"/>
    </source>
</evidence>
<reference evidence="6 7" key="1">
    <citation type="journal article" date="2012" name="PLoS ONE">
        <title>Genome sequence and transcriptome analysis of the radioresistant bacterium Deinococcus gobiensis: insights into the extreme environmental adaptations.</title>
        <authorList>
            <person name="Yuan M."/>
            <person name="Chen M."/>
            <person name="Zhang W."/>
            <person name="Lu W."/>
            <person name="Wang J."/>
            <person name="Yang M."/>
            <person name="Zhao P."/>
            <person name="Tang R."/>
            <person name="Li X."/>
            <person name="Hao Y."/>
            <person name="Zhou Z."/>
            <person name="Zhan Y."/>
            <person name="Yu H."/>
            <person name="Teng C."/>
            <person name="Yan Y."/>
            <person name="Ping S."/>
            <person name="Wang Y."/>
            <person name="Lin M."/>
        </authorList>
    </citation>
    <scope>NUCLEOTIDE SEQUENCE [LARGE SCALE GENOMIC DNA]</scope>
    <source>
        <strain evidence="6 7">I-0</strain>
    </source>
</reference>
<dbReference type="Proteomes" id="UP000007575">
    <property type="component" value="Chromosome"/>
</dbReference>
<keyword evidence="2" id="KW-0175">Coiled coil</keyword>
<organism evidence="6 7">
    <name type="scientific">Deinococcus gobiensis (strain DSM 21396 / JCM 16679 / CGMCC 1.7299 / I-0)</name>
    <dbReference type="NCBI Taxonomy" id="745776"/>
    <lineage>
        <taxon>Bacteria</taxon>
        <taxon>Thermotogati</taxon>
        <taxon>Deinococcota</taxon>
        <taxon>Deinococci</taxon>
        <taxon>Deinococcales</taxon>
        <taxon>Deinococcaceae</taxon>
        <taxon>Deinococcus</taxon>
    </lineage>
</organism>
<evidence type="ECO:0000256" key="3">
    <source>
        <dbReference type="SAM" id="MobiDB-lite"/>
    </source>
</evidence>
<feature type="coiled-coil region" evidence="2">
    <location>
        <begin position="1521"/>
        <end position="1555"/>
    </location>
</feature>
<dbReference type="PANTHER" id="PTHR37813">
    <property type="entry name" value="FELS-2 PROPHAGE PROTEIN"/>
    <property type="match status" value="1"/>
</dbReference>
<feature type="coiled-coil region" evidence="2">
    <location>
        <begin position="943"/>
        <end position="999"/>
    </location>
</feature>
<evidence type="ECO:0000313" key="7">
    <source>
        <dbReference type="Proteomes" id="UP000007575"/>
    </source>
</evidence>
<feature type="transmembrane region" description="Helical" evidence="4">
    <location>
        <begin position="830"/>
        <end position="855"/>
    </location>
</feature>
<protein>
    <submittedName>
        <fullName evidence="6">Phage tail tape measure protein, family, core region domain protein</fullName>
    </submittedName>
</protein>
<name>H8GXR3_DEIGI</name>
<keyword evidence="4" id="KW-0812">Transmembrane</keyword>
<evidence type="ECO:0000256" key="4">
    <source>
        <dbReference type="SAM" id="Phobius"/>
    </source>
</evidence>
<dbReference type="Pfam" id="PF10145">
    <property type="entry name" value="PhageMin_Tail"/>
    <property type="match status" value="1"/>
</dbReference>
<evidence type="ECO:0000259" key="5">
    <source>
        <dbReference type="Pfam" id="PF10145"/>
    </source>
</evidence>